<keyword evidence="5" id="KW-0067">ATP-binding</keyword>
<keyword evidence="10" id="KW-1185">Reference proteome</keyword>
<evidence type="ECO:0000256" key="8">
    <source>
        <dbReference type="RuleBase" id="RU363090"/>
    </source>
</evidence>
<dbReference type="GO" id="GO:0032958">
    <property type="term" value="P:inositol phosphate biosynthetic process"/>
    <property type="evidence" value="ECO:0007669"/>
    <property type="project" value="InterPro"/>
</dbReference>
<dbReference type="InterPro" id="IPR038286">
    <property type="entry name" value="IPK_sf"/>
</dbReference>
<dbReference type="GO" id="GO:0005737">
    <property type="term" value="C:cytoplasm"/>
    <property type="evidence" value="ECO:0007669"/>
    <property type="project" value="TreeGrafter"/>
</dbReference>
<keyword evidence="4 8" id="KW-0418">Kinase</keyword>
<evidence type="ECO:0000313" key="10">
    <source>
        <dbReference type="Proteomes" id="UP000663828"/>
    </source>
</evidence>
<sequence>MDSLPELPPDTMPLRHQVAGHFYGQSKTKLGLLQRISTGDVLKPLIDDKRGQREQQFYMDMFFNKTSKDLRALQSFVPTLLGIYEHNEVHYLILENILQTFHYPCVADIKLGRITYDHEATLEKIESCHKKFPDVNHLGFQLLGWQIYHPTEDFYEYRDKIFGRSLTKEEIPHALAHFYGAPKINHRQIVQSVLDRLIDLEKVISKQYGLVLIASSLLIVYEGEQLDKENDQQWKRKIDVRLVDFAHTFQYSESLEADENFLFGLRNYINHLRQLLNNEYIYTAVNKQDMNFLPELPPDTQPLQHQVSGHFYGNAKTKFGLLQRISTNDVLKPLNDKVRGPSEWRFYTNVFSDEAPENLRALRSFMATLLGIYEYNGINYLILENIVYPFRYPCIADVKIGRITYDFAATKEDKEKSYRRYPPAAEIGFQLLGWQIYRSTTNSFEYHSKICGRSLNKEEVLHAIAHFYGAPRSAYRRIVRLVLERLIALERAMIKQSELVFISSSLLIVYESDYASYSIPKVDVRIVDLCKVFNIEQYSDQTGWEDNFLYGLRSYMNYLRRLLDDTYVYVAIDKLNHSHQ</sequence>
<dbReference type="AlphaFoldDB" id="A0A814A856"/>
<dbReference type="InterPro" id="IPR005522">
    <property type="entry name" value="IPK"/>
</dbReference>
<protein>
    <recommendedName>
        <fullName evidence="8">Kinase</fullName>
        <ecNumber evidence="8">2.7.-.-</ecNumber>
    </recommendedName>
</protein>
<dbReference type="GO" id="GO:0005524">
    <property type="term" value="F:ATP binding"/>
    <property type="evidence" value="ECO:0007669"/>
    <property type="project" value="UniProtKB-KW"/>
</dbReference>
<evidence type="ECO:0000256" key="1">
    <source>
        <dbReference type="ARBA" id="ARBA00007374"/>
    </source>
</evidence>
<comment type="caution">
    <text evidence="9">The sequence shown here is derived from an EMBL/GenBank/DDBJ whole genome shotgun (WGS) entry which is preliminary data.</text>
</comment>
<evidence type="ECO:0000256" key="6">
    <source>
        <dbReference type="ARBA" id="ARBA00036164"/>
    </source>
</evidence>
<dbReference type="GO" id="GO:0008440">
    <property type="term" value="F:inositol-1,4,5-trisphosphate 3-kinase activity"/>
    <property type="evidence" value="ECO:0007669"/>
    <property type="project" value="TreeGrafter"/>
</dbReference>
<dbReference type="Gene3D" id="3.30.470.160">
    <property type="entry name" value="Inositol polyphosphate kinase"/>
    <property type="match status" value="2"/>
</dbReference>
<dbReference type="EC" id="2.7.-.-" evidence="8"/>
<dbReference type="Proteomes" id="UP000663828">
    <property type="component" value="Unassembled WGS sequence"/>
</dbReference>
<dbReference type="Pfam" id="PF03770">
    <property type="entry name" value="IPK"/>
    <property type="match status" value="2"/>
</dbReference>
<dbReference type="GO" id="GO:0005634">
    <property type="term" value="C:nucleus"/>
    <property type="evidence" value="ECO:0007669"/>
    <property type="project" value="TreeGrafter"/>
</dbReference>
<comment type="similarity">
    <text evidence="1 8">Belongs to the inositol phosphokinase (IPK) family.</text>
</comment>
<proteinExistence type="inferred from homology"/>
<evidence type="ECO:0000256" key="5">
    <source>
        <dbReference type="ARBA" id="ARBA00022840"/>
    </source>
</evidence>
<dbReference type="EMBL" id="CAJNOR010000424">
    <property type="protein sequence ID" value="CAF0910332.1"/>
    <property type="molecule type" value="Genomic_DNA"/>
</dbReference>
<accession>A0A814A856</accession>
<evidence type="ECO:0000313" key="9">
    <source>
        <dbReference type="EMBL" id="CAF0910332.1"/>
    </source>
</evidence>
<dbReference type="PANTHER" id="PTHR12400">
    <property type="entry name" value="INOSITOL POLYPHOSPHATE KINASE"/>
    <property type="match status" value="1"/>
</dbReference>
<evidence type="ECO:0000256" key="3">
    <source>
        <dbReference type="ARBA" id="ARBA00022741"/>
    </source>
</evidence>
<gene>
    <name evidence="9" type="ORF">XAT740_LOCUS8500</name>
</gene>
<organism evidence="9 10">
    <name type="scientific">Adineta ricciae</name>
    <name type="common">Rotifer</name>
    <dbReference type="NCBI Taxonomy" id="249248"/>
    <lineage>
        <taxon>Eukaryota</taxon>
        <taxon>Metazoa</taxon>
        <taxon>Spiralia</taxon>
        <taxon>Gnathifera</taxon>
        <taxon>Rotifera</taxon>
        <taxon>Eurotatoria</taxon>
        <taxon>Bdelloidea</taxon>
        <taxon>Adinetida</taxon>
        <taxon>Adinetidae</taxon>
        <taxon>Adineta</taxon>
    </lineage>
</organism>
<comment type="catalytic activity">
    <reaction evidence="7">
        <text>1D-myo-inositol 1,3,4,6-tetrakisphosphate + ATP = 1D-myo-inositol 1,3,4,5,6-pentakisphosphate + ADP + H(+)</text>
        <dbReference type="Rhea" id="RHEA:12717"/>
        <dbReference type="ChEBI" id="CHEBI:15378"/>
        <dbReference type="ChEBI" id="CHEBI:30616"/>
        <dbReference type="ChEBI" id="CHEBI:57660"/>
        <dbReference type="ChEBI" id="CHEBI:57733"/>
        <dbReference type="ChEBI" id="CHEBI:456216"/>
        <dbReference type="EC" id="2.7.1.140"/>
    </reaction>
</comment>
<comment type="catalytic activity">
    <reaction evidence="6">
        <text>1D-myo-inositol 1,4,5-trisphosphate + 2 ATP = 1D-myo-inositol 1,3,4,5,6-pentakisphosphate + 2 ADP + 2 H(+)</text>
        <dbReference type="Rhea" id="RHEA:32359"/>
        <dbReference type="ChEBI" id="CHEBI:15378"/>
        <dbReference type="ChEBI" id="CHEBI:30616"/>
        <dbReference type="ChEBI" id="CHEBI:57733"/>
        <dbReference type="ChEBI" id="CHEBI:203600"/>
        <dbReference type="ChEBI" id="CHEBI:456216"/>
        <dbReference type="EC" id="2.7.1.151"/>
    </reaction>
</comment>
<keyword evidence="2 8" id="KW-0808">Transferase</keyword>
<keyword evidence="3" id="KW-0547">Nucleotide-binding</keyword>
<evidence type="ECO:0000256" key="7">
    <source>
        <dbReference type="ARBA" id="ARBA00036525"/>
    </source>
</evidence>
<dbReference type="SUPFAM" id="SSF56104">
    <property type="entry name" value="SAICAR synthase-like"/>
    <property type="match status" value="2"/>
</dbReference>
<reference evidence="9" key="1">
    <citation type="submission" date="2021-02" db="EMBL/GenBank/DDBJ databases">
        <authorList>
            <person name="Nowell W R."/>
        </authorList>
    </citation>
    <scope>NUCLEOTIDE SEQUENCE</scope>
</reference>
<evidence type="ECO:0000256" key="4">
    <source>
        <dbReference type="ARBA" id="ARBA00022777"/>
    </source>
</evidence>
<name>A0A814A856_ADIRI</name>
<dbReference type="PANTHER" id="PTHR12400:SF51">
    <property type="entry name" value="INOSITOL POLYPHOSPHATE MULTIKINASE"/>
    <property type="match status" value="1"/>
</dbReference>
<dbReference type="GO" id="GO:0051765">
    <property type="term" value="F:inositol tetrakisphosphate kinase activity"/>
    <property type="evidence" value="ECO:0007669"/>
    <property type="project" value="TreeGrafter"/>
</dbReference>
<evidence type="ECO:0000256" key="2">
    <source>
        <dbReference type="ARBA" id="ARBA00022679"/>
    </source>
</evidence>